<dbReference type="InterPro" id="IPR027417">
    <property type="entry name" value="P-loop_NTPase"/>
</dbReference>
<dbReference type="InterPro" id="IPR002078">
    <property type="entry name" value="Sigma_54_int"/>
</dbReference>
<dbReference type="EMBL" id="LOED01000040">
    <property type="protein sequence ID" value="KXG74720.1"/>
    <property type="molecule type" value="Genomic_DNA"/>
</dbReference>
<dbReference type="GO" id="GO:0005524">
    <property type="term" value="F:ATP binding"/>
    <property type="evidence" value="ECO:0007669"/>
    <property type="project" value="UniProtKB-KW"/>
</dbReference>
<evidence type="ECO:0000256" key="5">
    <source>
        <dbReference type="ARBA" id="ARBA00023163"/>
    </source>
</evidence>
<dbReference type="CDD" id="cd00009">
    <property type="entry name" value="AAA"/>
    <property type="match status" value="1"/>
</dbReference>
<dbReference type="Gene3D" id="1.10.10.60">
    <property type="entry name" value="Homeodomain-like"/>
    <property type="match status" value="1"/>
</dbReference>
<dbReference type="SMART" id="SM00091">
    <property type="entry name" value="PAS"/>
    <property type="match status" value="1"/>
</dbReference>
<dbReference type="PROSITE" id="PS50045">
    <property type="entry name" value="SIGMA54_INTERACT_4"/>
    <property type="match status" value="1"/>
</dbReference>
<dbReference type="InterPro" id="IPR003593">
    <property type="entry name" value="AAA+_ATPase"/>
</dbReference>
<gene>
    <name evidence="8" type="primary">zraR_3</name>
    <name evidence="8" type="ORF">AN618_21770</name>
</gene>
<dbReference type="InterPro" id="IPR025662">
    <property type="entry name" value="Sigma_54_int_dom_ATP-bd_1"/>
</dbReference>
<organism evidence="8 9">
    <name type="scientific">Fervidicola ferrireducens</name>
    <dbReference type="NCBI Taxonomy" id="520764"/>
    <lineage>
        <taxon>Bacteria</taxon>
        <taxon>Bacillati</taxon>
        <taxon>Bacillota</taxon>
        <taxon>Clostridia</taxon>
        <taxon>Thermosediminibacterales</taxon>
        <taxon>Thermosediminibacteraceae</taxon>
        <taxon>Fervidicola</taxon>
    </lineage>
</organism>
<dbReference type="PROSITE" id="PS00688">
    <property type="entry name" value="SIGMA54_INTERACT_3"/>
    <property type="match status" value="1"/>
</dbReference>
<dbReference type="AlphaFoldDB" id="A0A140L2E5"/>
<dbReference type="SUPFAM" id="SSF52540">
    <property type="entry name" value="P-loop containing nucleoside triphosphate hydrolases"/>
    <property type="match status" value="1"/>
</dbReference>
<dbReference type="InterPro" id="IPR025944">
    <property type="entry name" value="Sigma_54_int_dom_CS"/>
</dbReference>
<dbReference type="Pfam" id="PF00158">
    <property type="entry name" value="Sigma54_activat"/>
    <property type="match status" value="1"/>
</dbReference>
<evidence type="ECO:0000313" key="8">
    <source>
        <dbReference type="EMBL" id="KXG74720.1"/>
    </source>
</evidence>
<protein>
    <submittedName>
        <fullName evidence="8">Transcriptional regulatory protein ZraR</fullName>
    </submittedName>
</protein>
<keyword evidence="5" id="KW-0804">Transcription</keyword>
<dbReference type="InParanoid" id="A0A140L2E5"/>
<dbReference type="PROSITE" id="PS00675">
    <property type="entry name" value="SIGMA54_INTERACT_1"/>
    <property type="match status" value="1"/>
</dbReference>
<sequence length="460" mass="51479">MGAEGGAPVKILSEMINSIEIILNHVHEGIVIADRDGKVLYVNEANERITGLENSKILGKYVKDVAPESSIPEVIKTGKEKLGVKTRVNDRYVISNIVPIKEKESGELIGAISVFLDITELETLNAKLIKAQEKINKLSLQLSSFMGNEEPIIGKNAKMQKAFSLALKAANVNSNVLITGESGTGKEVVAKFIHEKGTRKNKPFVAVNCGAIPENLLESELFGYEAGAFTGASSRGKPGLFEQANGGTIFLDEIGDMPYPLQVKLLRVLQEKEIMRVGGTQKIKLDVRVIAATNRDIEAMVKEKKFREDLYYRLNVIKIDLPPLKERKEDLPLYISYFLNKLSSRLGKEKPKVASAAMKLLLNYDYPGNIRELENILENSLIIDDDGSITVEDLPEYLLKGNTYKYFDLLKERWPKLYEVEKSVIEESIRVFKNKTKVAEILGIPRSTLYRKIKEYGIKC</sequence>
<dbReference type="FunFam" id="3.40.50.300:FF:000006">
    <property type="entry name" value="DNA-binding transcriptional regulator NtrC"/>
    <property type="match status" value="1"/>
</dbReference>
<keyword evidence="1" id="KW-0547">Nucleotide-binding</keyword>
<evidence type="ECO:0000313" key="9">
    <source>
        <dbReference type="Proteomes" id="UP000070427"/>
    </source>
</evidence>
<evidence type="ECO:0000256" key="1">
    <source>
        <dbReference type="ARBA" id="ARBA00022741"/>
    </source>
</evidence>
<dbReference type="Gene3D" id="3.40.50.300">
    <property type="entry name" value="P-loop containing nucleotide triphosphate hydrolases"/>
    <property type="match status" value="1"/>
</dbReference>
<dbReference type="NCBIfam" id="TIGR00229">
    <property type="entry name" value="sensory_box"/>
    <property type="match status" value="1"/>
</dbReference>
<proteinExistence type="predicted"/>
<comment type="caution">
    <text evidence="8">The sequence shown here is derived from an EMBL/GenBank/DDBJ whole genome shotgun (WGS) entry which is preliminary data.</text>
</comment>
<keyword evidence="3" id="KW-0805">Transcription regulation</keyword>
<dbReference type="CDD" id="cd00130">
    <property type="entry name" value="PAS"/>
    <property type="match status" value="1"/>
</dbReference>
<dbReference type="InterPro" id="IPR002197">
    <property type="entry name" value="HTH_Fis"/>
</dbReference>
<dbReference type="SMART" id="SM00382">
    <property type="entry name" value="AAA"/>
    <property type="match status" value="1"/>
</dbReference>
<dbReference type="Pfam" id="PF25601">
    <property type="entry name" value="AAA_lid_14"/>
    <property type="match status" value="1"/>
</dbReference>
<evidence type="ECO:0000256" key="3">
    <source>
        <dbReference type="ARBA" id="ARBA00023015"/>
    </source>
</evidence>
<dbReference type="Proteomes" id="UP000070427">
    <property type="component" value="Unassembled WGS sequence"/>
</dbReference>
<dbReference type="GO" id="GO:0043565">
    <property type="term" value="F:sequence-specific DNA binding"/>
    <property type="evidence" value="ECO:0007669"/>
    <property type="project" value="InterPro"/>
</dbReference>
<dbReference type="PANTHER" id="PTHR32071:SF57">
    <property type="entry name" value="C4-DICARBOXYLATE TRANSPORT TRANSCRIPTIONAL REGULATORY PROTEIN DCTD"/>
    <property type="match status" value="1"/>
</dbReference>
<dbReference type="Pfam" id="PF02954">
    <property type="entry name" value="HTH_8"/>
    <property type="match status" value="1"/>
</dbReference>
<dbReference type="InterPro" id="IPR058031">
    <property type="entry name" value="AAA_lid_NorR"/>
</dbReference>
<dbReference type="InterPro" id="IPR035965">
    <property type="entry name" value="PAS-like_dom_sf"/>
</dbReference>
<dbReference type="PANTHER" id="PTHR32071">
    <property type="entry name" value="TRANSCRIPTIONAL REGULATORY PROTEIN"/>
    <property type="match status" value="1"/>
</dbReference>
<reference evidence="8 9" key="1">
    <citation type="submission" date="2015-12" db="EMBL/GenBank/DDBJ databases">
        <title>Draft genome sequnece of Fervidicola ferrireducens strain Y170.</title>
        <authorList>
            <person name="Patel B.K."/>
        </authorList>
    </citation>
    <scope>NUCLEOTIDE SEQUENCE [LARGE SCALE GENOMIC DNA]</scope>
    <source>
        <strain evidence="8 9">Y170</strain>
    </source>
</reference>
<evidence type="ECO:0000256" key="2">
    <source>
        <dbReference type="ARBA" id="ARBA00022840"/>
    </source>
</evidence>
<name>A0A140L2E5_9FIRM</name>
<evidence type="ECO:0000259" key="6">
    <source>
        <dbReference type="PROSITE" id="PS50045"/>
    </source>
</evidence>
<dbReference type="GO" id="GO:0006355">
    <property type="term" value="P:regulation of DNA-templated transcription"/>
    <property type="evidence" value="ECO:0007669"/>
    <property type="project" value="InterPro"/>
</dbReference>
<dbReference type="InterPro" id="IPR025943">
    <property type="entry name" value="Sigma_54_int_dom_ATP-bd_2"/>
</dbReference>
<dbReference type="PROSITE" id="PS00676">
    <property type="entry name" value="SIGMA54_INTERACT_2"/>
    <property type="match status" value="1"/>
</dbReference>
<evidence type="ECO:0000256" key="4">
    <source>
        <dbReference type="ARBA" id="ARBA00023125"/>
    </source>
</evidence>
<keyword evidence="4" id="KW-0238">DNA-binding</keyword>
<dbReference type="SUPFAM" id="SSF55785">
    <property type="entry name" value="PYP-like sensor domain (PAS domain)"/>
    <property type="match status" value="1"/>
</dbReference>
<dbReference type="Gene3D" id="1.10.8.60">
    <property type="match status" value="1"/>
</dbReference>
<evidence type="ECO:0000259" key="7">
    <source>
        <dbReference type="PROSITE" id="PS50112"/>
    </source>
</evidence>
<feature type="domain" description="PAS" evidence="7">
    <location>
        <begin position="15"/>
        <end position="60"/>
    </location>
</feature>
<dbReference type="PROSITE" id="PS50112">
    <property type="entry name" value="PAS"/>
    <property type="match status" value="1"/>
</dbReference>
<dbReference type="SUPFAM" id="SSF46689">
    <property type="entry name" value="Homeodomain-like"/>
    <property type="match status" value="1"/>
</dbReference>
<feature type="domain" description="Sigma-54 factor interaction" evidence="6">
    <location>
        <begin position="152"/>
        <end position="382"/>
    </location>
</feature>
<dbReference type="STRING" id="520764.AN618_21770"/>
<dbReference type="InterPro" id="IPR009057">
    <property type="entry name" value="Homeodomain-like_sf"/>
</dbReference>
<keyword evidence="2" id="KW-0067">ATP-binding</keyword>
<accession>A0A140L2E5</accession>
<dbReference type="InterPro" id="IPR000014">
    <property type="entry name" value="PAS"/>
</dbReference>
<dbReference type="Pfam" id="PF13426">
    <property type="entry name" value="PAS_9"/>
    <property type="match status" value="1"/>
</dbReference>
<dbReference type="Gene3D" id="3.30.450.20">
    <property type="entry name" value="PAS domain"/>
    <property type="match status" value="1"/>
</dbReference>
<keyword evidence="9" id="KW-1185">Reference proteome</keyword>